<dbReference type="Gene3D" id="3.30.450.40">
    <property type="match status" value="1"/>
</dbReference>
<keyword evidence="9" id="KW-1185">Reference proteome</keyword>
<evidence type="ECO:0000256" key="3">
    <source>
        <dbReference type="ARBA" id="ARBA00023016"/>
    </source>
</evidence>
<evidence type="ECO:0000313" key="9">
    <source>
        <dbReference type="Proteomes" id="UP000427716"/>
    </source>
</evidence>
<dbReference type="EMBL" id="CP046415">
    <property type="protein sequence ID" value="QGT77951.1"/>
    <property type="molecule type" value="Genomic_DNA"/>
</dbReference>
<keyword evidence="4 5" id="KW-0804">Transcription</keyword>
<feature type="domain" description="Heat-inducible transcription repressor HrcA C-terminal" evidence="6">
    <location>
        <begin position="113"/>
        <end position="332"/>
    </location>
</feature>
<dbReference type="InterPro" id="IPR002571">
    <property type="entry name" value="HrcA"/>
</dbReference>
<protein>
    <recommendedName>
        <fullName evidence="5">Heat-inducible transcription repressor HrcA</fullName>
    </recommendedName>
</protein>
<evidence type="ECO:0000256" key="5">
    <source>
        <dbReference type="HAMAP-Rule" id="MF_00081"/>
    </source>
</evidence>
<gene>
    <name evidence="5 8" type="primary">hrcA</name>
    <name evidence="8" type="ORF">GM160_03030</name>
</gene>
<dbReference type="SUPFAM" id="SSF46785">
    <property type="entry name" value="Winged helix' DNA-binding domain"/>
    <property type="match status" value="1"/>
</dbReference>
<proteinExistence type="inferred from homology"/>
<dbReference type="SUPFAM" id="SSF55781">
    <property type="entry name" value="GAF domain-like"/>
    <property type="match status" value="1"/>
</dbReference>
<dbReference type="Pfam" id="PF01628">
    <property type="entry name" value="HrcA"/>
    <property type="match status" value="1"/>
</dbReference>
<dbReference type="RefSeq" id="WP_156228014.1">
    <property type="nucleotide sequence ID" value="NZ_CP046415.1"/>
</dbReference>
<dbReference type="GO" id="GO:0045892">
    <property type="term" value="P:negative regulation of DNA-templated transcription"/>
    <property type="evidence" value="ECO:0007669"/>
    <property type="project" value="UniProtKB-UniRule"/>
</dbReference>
<dbReference type="Pfam" id="PF03444">
    <property type="entry name" value="WHD_HrcA"/>
    <property type="match status" value="1"/>
</dbReference>
<keyword evidence="2 5" id="KW-0805">Transcription regulation</keyword>
<dbReference type="GO" id="GO:0003677">
    <property type="term" value="F:DNA binding"/>
    <property type="evidence" value="ECO:0007669"/>
    <property type="project" value="InterPro"/>
</dbReference>
<name>A0A6I6D3M5_9GAMM</name>
<keyword evidence="1 5" id="KW-0678">Repressor</keyword>
<evidence type="ECO:0000259" key="7">
    <source>
        <dbReference type="Pfam" id="PF03444"/>
    </source>
</evidence>
<evidence type="ECO:0000259" key="6">
    <source>
        <dbReference type="Pfam" id="PF01628"/>
    </source>
</evidence>
<dbReference type="InterPro" id="IPR036390">
    <property type="entry name" value="WH_DNA-bd_sf"/>
</dbReference>
<feature type="domain" description="Winged helix-turn-helix transcription repressor HrcA DNA-binding" evidence="7">
    <location>
        <begin position="10"/>
        <end position="79"/>
    </location>
</feature>
<keyword evidence="3 5" id="KW-0346">Stress response</keyword>
<accession>A0A6I6D3M5</accession>
<evidence type="ECO:0000256" key="4">
    <source>
        <dbReference type="ARBA" id="ARBA00023163"/>
    </source>
</evidence>
<dbReference type="InterPro" id="IPR023120">
    <property type="entry name" value="WHTH_transcript_rep_HrcA_IDD"/>
</dbReference>
<evidence type="ECO:0000256" key="2">
    <source>
        <dbReference type="ARBA" id="ARBA00023015"/>
    </source>
</evidence>
<dbReference type="AlphaFoldDB" id="A0A6I6D3M5"/>
<dbReference type="PANTHER" id="PTHR34824:SF1">
    <property type="entry name" value="HEAT-INDUCIBLE TRANSCRIPTION REPRESSOR HRCA"/>
    <property type="match status" value="1"/>
</dbReference>
<dbReference type="Gene3D" id="1.10.10.10">
    <property type="entry name" value="Winged helix-like DNA-binding domain superfamily/Winged helix DNA-binding domain"/>
    <property type="match status" value="1"/>
</dbReference>
<dbReference type="InterPro" id="IPR029016">
    <property type="entry name" value="GAF-like_dom_sf"/>
</dbReference>
<dbReference type="Gene3D" id="3.30.390.60">
    <property type="entry name" value="Heat-inducible transcription repressor hrca homolog, domain 3"/>
    <property type="match status" value="1"/>
</dbReference>
<dbReference type="PIRSF" id="PIRSF005485">
    <property type="entry name" value="HrcA"/>
    <property type="match status" value="1"/>
</dbReference>
<dbReference type="InterPro" id="IPR021153">
    <property type="entry name" value="HrcA_C"/>
</dbReference>
<dbReference type="InterPro" id="IPR036388">
    <property type="entry name" value="WH-like_DNA-bd_sf"/>
</dbReference>
<evidence type="ECO:0000256" key="1">
    <source>
        <dbReference type="ARBA" id="ARBA00022491"/>
    </source>
</evidence>
<dbReference type="PANTHER" id="PTHR34824">
    <property type="entry name" value="HEAT-INDUCIBLE TRANSCRIPTION REPRESSOR HRCA"/>
    <property type="match status" value="1"/>
</dbReference>
<dbReference type="NCBIfam" id="TIGR00331">
    <property type="entry name" value="hrcA"/>
    <property type="match status" value="1"/>
</dbReference>
<comment type="similarity">
    <text evidence="5">Belongs to the HrcA family.</text>
</comment>
<reference evidence="8 9" key="1">
    <citation type="submission" date="2019-11" db="EMBL/GenBank/DDBJ databases">
        <authorList>
            <person name="Zhang J."/>
            <person name="Sun C."/>
        </authorList>
    </citation>
    <scope>NUCLEOTIDE SEQUENCE [LARGE SCALE GENOMIC DNA]</scope>
    <source>
        <strain evidence="9">sp2</strain>
    </source>
</reference>
<comment type="function">
    <text evidence="5">Negative regulator of class I heat shock genes (grpE-dnaK-dnaJ and groELS operons). Prevents heat-shock induction of these operons.</text>
</comment>
<dbReference type="Proteomes" id="UP000427716">
    <property type="component" value="Chromosome"/>
</dbReference>
<evidence type="ECO:0000313" key="8">
    <source>
        <dbReference type="EMBL" id="QGT77951.1"/>
    </source>
</evidence>
<sequence>MTDAWSELPERAQTLLRVLIDRYTDEGAPVGSRALARMSDLNLSPATVRNVMADLEDLGLVRAPHTSSGRVPTELAYRLFVDSLLTAPGRAPVDARRLERILREAAEDDPQHLADTASNLLSSLTQFAGVVTIPSRARALFRQIDFVSLSPGRVLMVLVTNDGGVQNRIIHPDKPYSQDELTRFANFLNERLNGQSIQALRETLVAELKSTREQIEGNLSEAITLAESAVEAVEDKAGVAVAGQVNLMGIDELGDVDRMRRLFNAFAEKRELVSLLDRCERAQGVKIFIGRESGSPTFDECSVVGASYGVDDEVVGVLGVIGPKRMPYDRVISIVDVTSRLLSSALSRQ</sequence>
<organism evidence="8 9">
    <name type="scientific">Guyparkeria halophila</name>
    <dbReference type="NCBI Taxonomy" id="47960"/>
    <lineage>
        <taxon>Bacteria</taxon>
        <taxon>Pseudomonadati</taxon>
        <taxon>Pseudomonadota</taxon>
        <taxon>Gammaproteobacteria</taxon>
        <taxon>Chromatiales</taxon>
        <taxon>Thioalkalibacteraceae</taxon>
        <taxon>Guyparkeria</taxon>
    </lineage>
</organism>
<dbReference type="HAMAP" id="MF_00081">
    <property type="entry name" value="HrcA"/>
    <property type="match status" value="1"/>
</dbReference>
<dbReference type="InterPro" id="IPR005104">
    <property type="entry name" value="WHTH_HrcA_DNA-bd"/>
</dbReference>
<dbReference type="KEGG" id="ghl:GM160_03030"/>